<dbReference type="EMBL" id="WNTK01000010">
    <property type="protein sequence ID" value="KAG9477597.1"/>
    <property type="molecule type" value="Genomic_DNA"/>
</dbReference>
<proteinExistence type="predicted"/>
<comment type="caution">
    <text evidence="2">The sequence shown here is derived from an EMBL/GenBank/DDBJ whole genome shotgun (WGS) entry which is preliminary data.</text>
</comment>
<reference evidence="2" key="1">
    <citation type="thesis" date="2020" institute="ProQuest LLC" country="789 East Eisenhower Parkway, Ann Arbor, MI, USA">
        <title>Comparative Genomics and Chromosome Evolution.</title>
        <authorList>
            <person name="Mudd A.B."/>
        </authorList>
    </citation>
    <scope>NUCLEOTIDE SEQUENCE</scope>
    <source>
        <strain evidence="2">HN-11 Male</strain>
        <tissue evidence="2">Kidney and liver</tissue>
    </source>
</reference>
<name>A0A8J6EXL4_ELECQ</name>
<dbReference type="Proteomes" id="UP000770717">
    <property type="component" value="Unassembled WGS sequence"/>
</dbReference>
<accession>A0A8J6EXL4</accession>
<keyword evidence="3" id="KW-1185">Reference proteome</keyword>
<feature type="region of interest" description="Disordered" evidence="1">
    <location>
        <begin position="1"/>
        <end position="30"/>
    </location>
</feature>
<sequence>MHIAGAKANIHKRNKSHMKSKEHATTAPTHRGILTRLQTTVLQVPEHHTFWIRGVRVHCSPGAQGSFARARIDRVLCIISCANVLLSCTIHVP</sequence>
<evidence type="ECO:0000256" key="1">
    <source>
        <dbReference type="SAM" id="MobiDB-lite"/>
    </source>
</evidence>
<organism evidence="2 3">
    <name type="scientific">Eleutherodactylus coqui</name>
    <name type="common">Puerto Rican coqui</name>
    <dbReference type="NCBI Taxonomy" id="57060"/>
    <lineage>
        <taxon>Eukaryota</taxon>
        <taxon>Metazoa</taxon>
        <taxon>Chordata</taxon>
        <taxon>Craniata</taxon>
        <taxon>Vertebrata</taxon>
        <taxon>Euteleostomi</taxon>
        <taxon>Amphibia</taxon>
        <taxon>Batrachia</taxon>
        <taxon>Anura</taxon>
        <taxon>Neobatrachia</taxon>
        <taxon>Hyloidea</taxon>
        <taxon>Eleutherodactylidae</taxon>
        <taxon>Eleutherodactylinae</taxon>
        <taxon>Eleutherodactylus</taxon>
        <taxon>Eleutherodactylus</taxon>
    </lineage>
</organism>
<evidence type="ECO:0000313" key="2">
    <source>
        <dbReference type="EMBL" id="KAG9477597.1"/>
    </source>
</evidence>
<gene>
    <name evidence="2" type="ORF">GDO78_002798</name>
</gene>
<protein>
    <submittedName>
        <fullName evidence="2">Uncharacterized protein</fullName>
    </submittedName>
</protein>
<evidence type="ECO:0000313" key="3">
    <source>
        <dbReference type="Proteomes" id="UP000770717"/>
    </source>
</evidence>
<dbReference type="AlphaFoldDB" id="A0A8J6EXL4"/>
<feature type="compositionally biased region" description="Basic residues" evidence="1">
    <location>
        <begin position="9"/>
        <end position="18"/>
    </location>
</feature>